<keyword evidence="6" id="KW-0560">Oxidoreductase</keyword>
<evidence type="ECO:0000313" key="7">
    <source>
        <dbReference type="EMBL" id="EEE67279.1"/>
    </source>
</evidence>
<evidence type="ECO:0000256" key="2">
    <source>
        <dbReference type="ARBA" id="ARBA00022723"/>
    </source>
</evidence>
<evidence type="ECO:0000256" key="1">
    <source>
        <dbReference type="ARBA" id="ARBA00022692"/>
    </source>
</evidence>
<feature type="binding site" description="axial binding residue" evidence="5">
    <location>
        <position position="351"/>
    </location>
    <ligand>
        <name>heme</name>
        <dbReference type="ChEBI" id="CHEBI:30413"/>
    </ligand>
    <ligandPart>
        <name>Fe</name>
        <dbReference type="ChEBI" id="CHEBI:18248"/>
    </ligandPart>
</feature>
<dbReference type="Pfam" id="PF00067">
    <property type="entry name" value="p450"/>
    <property type="match status" value="1"/>
</dbReference>
<dbReference type="InterPro" id="IPR002401">
    <property type="entry name" value="Cyt_P450_E_grp-I"/>
</dbReference>
<dbReference type="GO" id="GO:0016705">
    <property type="term" value="F:oxidoreductase activity, acting on paired donors, with incorporation or reduction of molecular oxygen"/>
    <property type="evidence" value="ECO:0007669"/>
    <property type="project" value="InterPro"/>
</dbReference>
<dbReference type="EMBL" id="CM000144">
    <property type="protein sequence ID" value="EEE67279.1"/>
    <property type="molecule type" value="Genomic_DNA"/>
</dbReference>
<protein>
    <submittedName>
        <fullName evidence="7">Uncharacterized protein</fullName>
    </submittedName>
</protein>
<evidence type="ECO:0000256" key="3">
    <source>
        <dbReference type="ARBA" id="ARBA00022989"/>
    </source>
</evidence>
<dbReference type="PROSITE" id="PS00086">
    <property type="entry name" value="CYTOCHROME_P450"/>
    <property type="match status" value="1"/>
</dbReference>
<organism evidence="7">
    <name type="scientific">Oryza sativa subsp. japonica</name>
    <name type="common">Rice</name>
    <dbReference type="NCBI Taxonomy" id="39947"/>
    <lineage>
        <taxon>Eukaryota</taxon>
        <taxon>Viridiplantae</taxon>
        <taxon>Streptophyta</taxon>
        <taxon>Embryophyta</taxon>
        <taxon>Tracheophyta</taxon>
        <taxon>Spermatophyta</taxon>
        <taxon>Magnoliopsida</taxon>
        <taxon>Liliopsida</taxon>
        <taxon>Poales</taxon>
        <taxon>Poaceae</taxon>
        <taxon>BOP clade</taxon>
        <taxon>Oryzoideae</taxon>
        <taxon>Oryzeae</taxon>
        <taxon>Oryzinae</taxon>
        <taxon>Oryza</taxon>
        <taxon>Oryza sativa</taxon>
    </lineage>
</organism>
<dbReference type="PANTHER" id="PTHR24286">
    <property type="entry name" value="CYTOCHROME P450 26"/>
    <property type="match status" value="1"/>
</dbReference>
<gene>
    <name evidence="7" type="ORF">OsJ_24470</name>
</gene>
<accession>B9FXJ2</accession>
<keyword evidence="6" id="KW-0503">Monooxygenase</keyword>
<evidence type="ECO:0000256" key="5">
    <source>
        <dbReference type="PIRSR" id="PIRSR602401-1"/>
    </source>
</evidence>
<dbReference type="PANTHER" id="PTHR24286:SF152">
    <property type="entry name" value="OS07G0519100 PROTEIN"/>
    <property type="match status" value="1"/>
</dbReference>
<keyword evidence="3" id="KW-0472">Membrane</keyword>
<name>B9FXJ2_ORYSJ</name>
<dbReference type="Proteomes" id="UP000007752">
    <property type="component" value="Chromosome 7"/>
</dbReference>
<dbReference type="GO" id="GO:0020037">
    <property type="term" value="F:heme binding"/>
    <property type="evidence" value="ECO:0007669"/>
    <property type="project" value="InterPro"/>
</dbReference>
<keyword evidence="5 6" id="KW-0349">Heme</keyword>
<dbReference type="AlphaFoldDB" id="B9FXJ2"/>
<dbReference type="PRINTS" id="PR00385">
    <property type="entry name" value="P450"/>
</dbReference>
<comment type="similarity">
    <text evidence="6">Belongs to the cytochrome P450 family.</text>
</comment>
<keyword evidence="3" id="KW-1133">Transmembrane helix</keyword>
<keyword evidence="4 5" id="KW-0408">Iron</keyword>
<dbReference type="InterPro" id="IPR036396">
    <property type="entry name" value="Cyt_P450_sf"/>
</dbReference>
<dbReference type="SUPFAM" id="SSF48264">
    <property type="entry name" value="Cytochrome P450"/>
    <property type="match status" value="1"/>
</dbReference>
<comment type="cofactor">
    <cofactor evidence="5">
        <name>heme</name>
        <dbReference type="ChEBI" id="CHEBI:30413"/>
    </cofactor>
</comment>
<dbReference type="GO" id="GO:0004497">
    <property type="term" value="F:monooxygenase activity"/>
    <property type="evidence" value="ECO:0007669"/>
    <property type="project" value="UniProtKB-KW"/>
</dbReference>
<keyword evidence="2 5" id="KW-0479">Metal-binding</keyword>
<proteinExistence type="inferred from homology"/>
<dbReference type="GO" id="GO:0005506">
    <property type="term" value="F:iron ion binding"/>
    <property type="evidence" value="ECO:0007669"/>
    <property type="project" value="InterPro"/>
</dbReference>
<reference evidence="7" key="2">
    <citation type="submission" date="2008-12" db="EMBL/GenBank/DDBJ databases">
        <title>Improved gene annotation of the rice (Oryza sativa) genomes.</title>
        <authorList>
            <person name="Wang J."/>
            <person name="Li R."/>
            <person name="Fan W."/>
            <person name="Huang Q."/>
            <person name="Zhang J."/>
            <person name="Zhou Y."/>
            <person name="Hu Y."/>
            <person name="Zi S."/>
            <person name="Li J."/>
            <person name="Ni P."/>
            <person name="Zheng H."/>
            <person name="Zhang Y."/>
            <person name="Zhao M."/>
            <person name="Hao Q."/>
            <person name="McDermott J."/>
            <person name="Samudrala R."/>
            <person name="Kristiansen K."/>
            <person name="Wong G.K.-S."/>
        </authorList>
    </citation>
    <scope>NUCLEOTIDE SEQUENCE</scope>
</reference>
<evidence type="ECO:0000256" key="6">
    <source>
        <dbReference type="RuleBase" id="RU000461"/>
    </source>
</evidence>
<dbReference type="PRINTS" id="PR00463">
    <property type="entry name" value="EP450I"/>
</dbReference>
<sequence>MSMDSSMLLALLLALFIPILLHLVTRRKYASYNLPSGSLGFPLIGQTISLLRALRKNTDYQWYQDRIKKYGPVSKIPHFHPDKGAERPRWRSILMLSGEELKQVRSAVQGYLRPEMVTKYIWKMDKEVRRHIDLHWVGQKTLTVAPLAKRLTFNITCSVFFGEEAGPIREALATDFEALVKATLSIPVNIPFTKFNKGLSASWRIRKLLSRIARYETTSVLIIFLLRYLANEPDILGNITEEQEEIARNKGPNEPLTWDDVSRMKYTWKVAMETLRTVPAIFGSFRTAIKDIEYQGYHIPKGWQIFTDQIVTHLDTNFFDGPRKFDPARFHNQSSIPPYCFVPFGGGPRMCPGNEFAKTGTLVAMHYLVRQFRWKLCCKEEGYRKDPTPMPLLGLPIDLETRSPPGYAHS</sequence>
<reference evidence="7" key="1">
    <citation type="journal article" date="2005" name="PLoS Biol.">
        <title>The genomes of Oryza sativa: a history of duplications.</title>
        <authorList>
            <person name="Yu J."/>
            <person name="Wang J."/>
            <person name="Lin W."/>
            <person name="Li S."/>
            <person name="Li H."/>
            <person name="Zhou J."/>
            <person name="Ni P."/>
            <person name="Dong W."/>
            <person name="Hu S."/>
            <person name="Zeng C."/>
            <person name="Zhang J."/>
            <person name="Zhang Y."/>
            <person name="Li R."/>
            <person name="Xu Z."/>
            <person name="Li S."/>
            <person name="Li X."/>
            <person name="Zheng H."/>
            <person name="Cong L."/>
            <person name="Lin L."/>
            <person name="Yin J."/>
            <person name="Geng J."/>
            <person name="Li G."/>
            <person name="Shi J."/>
            <person name="Liu J."/>
            <person name="Lv H."/>
            <person name="Li J."/>
            <person name="Wang J."/>
            <person name="Deng Y."/>
            <person name="Ran L."/>
            <person name="Shi X."/>
            <person name="Wang X."/>
            <person name="Wu Q."/>
            <person name="Li C."/>
            <person name="Ren X."/>
            <person name="Wang J."/>
            <person name="Wang X."/>
            <person name="Li D."/>
            <person name="Liu D."/>
            <person name="Zhang X."/>
            <person name="Ji Z."/>
            <person name="Zhao W."/>
            <person name="Sun Y."/>
            <person name="Zhang Z."/>
            <person name="Bao J."/>
            <person name="Han Y."/>
            <person name="Dong L."/>
            <person name="Ji J."/>
            <person name="Chen P."/>
            <person name="Wu S."/>
            <person name="Liu J."/>
            <person name="Xiao Y."/>
            <person name="Bu D."/>
            <person name="Tan J."/>
            <person name="Yang L."/>
            <person name="Ye C."/>
            <person name="Zhang J."/>
            <person name="Xu J."/>
            <person name="Zhou Y."/>
            <person name="Yu Y."/>
            <person name="Zhang B."/>
            <person name="Zhuang S."/>
            <person name="Wei H."/>
            <person name="Liu B."/>
            <person name="Lei M."/>
            <person name="Yu H."/>
            <person name="Li Y."/>
            <person name="Xu H."/>
            <person name="Wei S."/>
            <person name="He X."/>
            <person name="Fang L."/>
            <person name="Zhang Z."/>
            <person name="Zhang Y."/>
            <person name="Huang X."/>
            <person name="Su Z."/>
            <person name="Tong W."/>
            <person name="Li J."/>
            <person name="Tong Z."/>
            <person name="Li S."/>
            <person name="Ye J."/>
            <person name="Wang L."/>
            <person name="Fang L."/>
            <person name="Lei T."/>
            <person name="Chen C."/>
            <person name="Chen H."/>
            <person name="Xu Z."/>
            <person name="Li H."/>
            <person name="Huang H."/>
            <person name="Zhang F."/>
            <person name="Xu H."/>
            <person name="Li N."/>
            <person name="Zhao C."/>
            <person name="Li S."/>
            <person name="Dong L."/>
            <person name="Huang Y."/>
            <person name="Li L."/>
            <person name="Xi Y."/>
            <person name="Qi Q."/>
            <person name="Li W."/>
            <person name="Zhang B."/>
            <person name="Hu W."/>
            <person name="Zhang Y."/>
            <person name="Tian X."/>
            <person name="Jiao Y."/>
            <person name="Liang X."/>
            <person name="Jin J."/>
            <person name="Gao L."/>
            <person name="Zheng W."/>
            <person name="Hao B."/>
            <person name="Liu S."/>
            <person name="Wang W."/>
            <person name="Yuan L."/>
            <person name="Cao M."/>
            <person name="McDermott J."/>
            <person name="Samudrala R."/>
            <person name="Wang J."/>
            <person name="Wong G.K."/>
            <person name="Yang H."/>
        </authorList>
    </citation>
    <scope>NUCLEOTIDE SEQUENCE [LARGE SCALE GENOMIC DNA]</scope>
</reference>
<dbReference type="Gene3D" id="1.10.630.10">
    <property type="entry name" value="Cytochrome P450"/>
    <property type="match status" value="2"/>
</dbReference>
<evidence type="ECO:0000256" key="4">
    <source>
        <dbReference type="ARBA" id="ARBA00023004"/>
    </source>
</evidence>
<keyword evidence="1" id="KW-0812">Transmembrane</keyword>
<dbReference type="InterPro" id="IPR017972">
    <property type="entry name" value="Cyt_P450_CS"/>
</dbReference>
<dbReference type="InterPro" id="IPR001128">
    <property type="entry name" value="Cyt_P450"/>
</dbReference>